<gene>
    <name evidence="2" type="ORF">SBAD_LOCUS1894</name>
</gene>
<proteinExistence type="predicted"/>
<feature type="signal peptide" evidence="1">
    <location>
        <begin position="1"/>
        <end position="21"/>
    </location>
</feature>
<accession>A0A183IE50</accession>
<evidence type="ECO:0000313" key="3">
    <source>
        <dbReference type="Proteomes" id="UP000270296"/>
    </source>
</evidence>
<keyword evidence="3" id="KW-1185">Reference proteome</keyword>
<reference evidence="4" key="1">
    <citation type="submission" date="2016-06" db="UniProtKB">
        <authorList>
            <consortium name="WormBaseParasite"/>
        </authorList>
    </citation>
    <scope>IDENTIFICATION</scope>
</reference>
<evidence type="ECO:0000313" key="4">
    <source>
        <dbReference type="WBParaSite" id="SBAD_0000198401-mRNA-1"/>
    </source>
</evidence>
<dbReference type="Proteomes" id="UP000270296">
    <property type="component" value="Unassembled WGS sequence"/>
</dbReference>
<evidence type="ECO:0000256" key="1">
    <source>
        <dbReference type="SAM" id="SignalP"/>
    </source>
</evidence>
<feature type="chain" id="PRO_5043139939" evidence="1">
    <location>
        <begin position="22"/>
        <end position="316"/>
    </location>
</feature>
<dbReference type="AlphaFoldDB" id="A0A183IE50"/>
<name>A0A183IE50_9BILA</name>
<protein>
    <submittedName>
        <fullName evidence="4">Laminin N-terminal domain-containing protein</fullName>
    </submittedName>
</protein>
<organism evidence="4">
    <name type="scientific">Soboliphyme baturini</name>
    <dbReference type="NCBI Taxonomy" id="241478"/>
    <lineage>
        <taxon>Eukaryota</taxon>
        <taxon>Metazoa</taxon>
        <taxon>Ecdysozoa</taxon>
        <taxon>Nematoda</taxon>
        <taxon>Enoplea</taxon>
        <taxon>Dorylaimia</taxon>
        <taxon>Dioctophymatida</taxon>
        <taxon>Dioctophymatoidea</taxon>
        <taxon>Soboliphymatidae</taxon>
        <taxon>Soboliphyme</taxon>
    </lineage>
</organism>
<dbReference type="OrthoDB" id="5913867at2759"/>
<evidence type="ECO:0000313" key="2">
    <source>
        <dbReference type="EMBL" id="VDO95821.1"/>
    </source>
</evidence>
<sequence length="316" mass="35621">MRPEWSYEVTSLALVLALALAVPKTNDRVVAAAATMTAVWGNTFSGGNCTCALCVGQVLRLSWRHVVTDALTGLPKYRAVSQLCSNLAETEIYSITSKEILQRSHSKAFDDGTYWEQLIEGPLRYMRINFNRTVDLRRVTLMLRINPTLRVFTSDANGTLRTKFFYLQAERNVPLQTDITEDLPVTKVLFQGFDAQLTFDEVLLMNVTVCAHDCRAVQGCFGDCIKLVKDFGCTECKCPEGSLSIGCSGISKKDMRNLFDPEKELKPECKLAVGFRRMIDEKYHIDRCVPFTYLRCPSHNDIIVPSSKVDCLEHCY</sequence>
<dbReference type="EMBL" id="UZAM01006993">
    <property type="protein sequence ID" value="VDO95821.1"/>
    <property type="molecule type" value="Genomic_DNA"/>
</dbReference>
<dbReference type="WBParaSite" id="SBAD_0000198401-mRNA-1">
    <property type="protein sequence ID" value="SBAD_0000198401-mRNA-1"/>
    <property type="gene ID" value="SBAD_0000198401"/>
</dbReference>
<reference evidence="2 3" key="2">
    <citation type="submission" date="2018-11" db="EMBL/GenBank/DDBJ databases">
        <authorList>
            <consortium name="Pathogen Informatics"/>
        </authorList>
    </citation>
    <scope>NUCLEOTIDE SEQUENCE [LARGE SCALE GENOMIC DNA]</scope>
</reference>
<keyword evidence="1" id="KW-0732">Signal</keyword>